<comment type="caution">
    <text evidence="1">The sequence shown here is derived from an EMBL/GenBank/DDBJ whole genome shotgun (WGS) entry which is preliminary data.</text>
</comment>
<accession>A0A552X0B6</accession>
<dbReference type="EMBL" id="VJWL01000003">
    <property type="protein sequence ID" value="TRW48375.1"/>
    <property type="molecule type" value="Genomic_DNA"/>
</dbReference>
<sequence>MRKTDKKRDNQIIQALTEVCEASKFDVDGFVWLTHAVNYQRFPESLTITLAFAESTPEKLLLEGLETLVPRIQLALEPIVGQQLPARQIEACYEHKLH</sequence>
<dbReference type="OrthoDB" id="6996126at2"/>
<reference evidence="1 2" key="1">
    <citation type="submission" date="2019-07" db="EMBL/GenBank/DDBJ databases">
        <authorList>
            <person name="Yang M."/>
            <person name="Zhao D."/>
            <person name="Xiang H."/>
        </authorList>
    </citation>
    <scope>NUCLEOTIDE SEQUENCE [LARGE SCALE GENOMIC DNA]</scope>
    <source>
        <strain evidence="1 2">IM1326</strain>
    </source>
</reference>
<evidence type="ECO:0000313" key="2">
    <source>
        <dbReference type="Proteomes" id="UP000320359"/>
    </source>
</evidence>
<name>A0A552X0B6_9GAMM</name>
<evidence type="ECO:0000313" key="1">
    <source>
        <dbReference type="EMBL" id="TRW48375.1"/>
    </source>
</evidence>
<organism evidence="1 2">
    <name type="scientific">Aliidiomarina halalkaliphila</name>
    <dbReference type="NCBI Taxonomy" id="2593535"/>
    <lineage>
        <taxon>Bacteria</taxon>
        <taxon>Pseudomonadati</taxon>
        <taxon>Pseudomonadota</taxon>
        <taxon>Gammaproteobacteria</taxon>
        <taxon>Alteromonadales</taxon>
        <taxon>Idiomarinaceae</taxon>
        <taxon>Aliidiomarina</taxon>
    </lineage>
</organism>
<dbReference type="Proteomes" id="UP000320359">
    <property type="component" value="Unassembled WGS sequence"/>
</dbReference>
<dbReference type="RefSeq" id="WP_143236167.1">
    <property type="nucleotide sequence ID" value="NZ_VJWL01000003.1"/>
</dbReference>
<dbReference type="AlphaFoldDB" id="A0A552X0B6"/>
<gene>
    <name evidence="1" type="ORF">FM042_09360</name>
</gene>
<keyword evidence="2" id="KW-1185">Reference proteome</keyword>
<protein>
    <recommendedName>
        <fullName evidence="3">Fis family transcriptional regulator</fullName>
    </recommendedName>
</protein>
<evidence type="ECO:0008006" key="3">
    <source>
        <dbReference type="Google" id="ProtNLM"/>
    </source>
</evidence>
<proteinExistence type="predicted"/>